<proteinExistence type="predicted"/>
<sequence>MVFSARILAGQTGAGARHGDYLSDRIRRGRTAVPAPHRRARHAAGAAVSGWTVLLANTEHLSLSLFRSGVRRGLLVGCRVVGSRRRRCGLLRAVVGHDADLADAVGALPVHRQRRAGVVLIRLGVAAAGDRLSDDLPRKRAHRPADSDVVVGALAAVPGRIRCRIDQDARRLVLAQSDVPVLPPRNTAHAGPVELVLPSPA</sequence>
<evidence type="ECO:0000313" key="2">
    <source>
        <dbReference type="Proteomes" id="UP000044938"/>
    </source>
</evidence>
<reference evidence="1 2" key="1">
    <citation type="submission" date="2015-03" db="EMBL/GenBank/DDBJ databases">
        <authorList>
            <consortium name="Pathogen Informatics"/>
        </authorList>
    </citation>
    <scope>NUCLEOTIDE SEQUENCE [LARGE SCALE GENOMIC DNA]</scope>
    <source>
        <strain evidence="1 2">M09401471</strain>
    </source>
</reference>
<dbReference type="Proteomes" id="UP000044938">
    <property type="component" value="Unassembled WGS sequence"/>
</dbReference>
<protein>
    <submittedName>
        <fullName evidence="1">Uncharacterized protein</fullName>
    </submittedName>
</protein>
<evidence type="ECO:0000313" key="1">
    <source>
        <dbReference type="EMBL" id="COX34230.1"/>
    </source>
</evidence>
<organism evidence="1 2">
    <name type="scientific">Mycobacterium tuberculosis</name>
    <dbReference type="NCBI Taxonomy" id="1773"/>
    <lineage>
        <taxon>Bacteria</taxon>
        <taxon>Bacillati</taxon>
        <taxon>Actinomycetota</taxon>
        <taxon>Actinomycetes</taxon>
        <taxon>Mycobacteriales</taxon>
        <taxon>Mycobacteriaceae</taxon>
        <taxon>Mycobacterium</taxon>
        <taxon>Mycobacterium tuberculosis complex</taxon>
    </lineage>
</organism>
<gene>
    <name evidence="1" type="ORF">ERS007720_04332</name>
</gene>
<name>A0A655JPG2_MYCTX</name>
<dbReference type="EMBL" id="CSAJ01000891">
    <property type="protein sequence ID" value="COX34230.1"/>
    <property type="molecule type" value="Genomic_DNA"/>
</dbReference>
<dbReference type="AlphaFoldDB" id="A0A655JPG2"/>
<accession>A0A655JPG2</accession>